<comment type="caution">
    <text evidence="1">The sequence shown here is derived from an EMBL/GenBank/DDBJ whole genome shotgun (WGS) entry which is preliminary data.</text>
</comment>
<sequence>MATNKFHYIWMGRLPTGKHEDSFKNGPNALAQQLKEYVMNTKKNRDADDPNPQDQEIIMWVPEDLIGGIKEAEYLDPDITLKPIEDLYKNAKHLTEEERENLKKTVDLLGENNAYSAQKDILEAAILEEYGGYYLDTTSTVRSIEYLINNQPQDIWFPRVTEEDQKYYDEDTFILPDVWAMYNPTPGEGTCKAMLNGYVERCQFYFPEHLERIQLDVEAFKARSGYEYQSYGAGSQIMSSNSRDDLIGHLVIFSLYDGLNQTRGPLTNALLCKLSSFAEDAPGGKHIEEFGIEKFHRGTWRQQAIADNIVERIEERETQVALEEQI</sequence>
<dbReference type="SUPFAM" id="SSF53448">
    <property type="entry name" value="Nucleotide-diphospho-sugar transferases"/>
    <property type="match status" value="1"/>
</dbReference>
<evidence type="ECO:0000313" key="1">
    <source>
        <dbReference type="EMBL" id="PWY57583.1"/>
    </source>
</evidence>
<dbReference type="EMBL" id="RZGX01000002">
    <property type="protein sequence ID" value="RUR25949.1"/>
    <property type="molecule type" value="Genomic_DNA"/>
</dbReference>
<proteinExistence type="predicted"/>
<dbReference type="Proteomes" id="UP000247152">
    <property type="component" value="Unassembled WGS sequence"/>
</dbReference>
<protein>
    <submittedName>
        <fullName evidence="1">Uncharacterized protein</fullName>
    </submittedName>
</protein>
<reference evidence="1 3" key="1">
    <citation type="submission" date="2018-05" db="EMBL/GenBank/DDBJ databases">
        <title>Legionella qingyii sp.nov., whole genome shotgun sequence.</title>
        <authorList>
            <person name="Wu H."/>
            <person name="Zhu Q."/>
            <person name="Hu C."/>
        </authorList>
    </citation>
    <scope>NUCLEOTIDE SEQUENCE [LARGE SCALE GENOMIC DNA]</scope>
    <source>
        <strain evidence="1 3">HEB18</strain>
    </source>
</reference>
<dbReference type="AlphaFoldDB" id="A0A317U6K3"/>
<dbReference type="InterPro" id="IPR029044">
    <property type="entry name" value="Nucleotide-diphossugar_trans"/>
</dbReference>
<reference evidence="2 4" key="2">
    <citation type="submission" date="2018-12" db="EMBL/GenBank/DDBJ databases">
        <title>Legionella sp,whole genome shotgun sequence.</title>
        <authorList>
            <person name="Wu H."/>
        </authorList>
    </citation>
    <scope>NUCLEOTIDE SEQUENCE [LARGE SCALE GENOMIC DNA]</scope>
    <source>
        <strain evidence="2">Km489</strain>
        <strain evidence="4">km489</strain>
    </source>
</reference>
<name>A0A317U6K3_9GAMM</name>
<accession>A0A317U6K3</accession>
<dbReference type="Gene3D" id="3.90.550.20">
    <property type="match status" value="1"/>
</dbReference>
<keyword evidence="4" id="KW-1185">Reference proteome</keyword>
<gene>
    <name evidence="1" type="ORF">DGG96_00340</name>
    <name evidence="2" type="ORF">ELY20_02050</name>
</gene>
<dbReference type="EMBL" id="QHJG01000001">
    <property type="protein sequence ID" value="PWY57583.1"/>
    <property type="molecule type" value="Genomic_DNA"/>
</dbReference>
<evidence type="ECO:0000313" key="2">
    <source>
        <dbReference type="EMBL" id="RUR25949.1"/>
    </source>
</evidence>
<evidence type="ECO:0000313" key="4">
    <source>
        <dbReference type="Proteomes" id="UP000287374"/>
    </source>
</evidence>
<dbReference type="Proteomes" id="UP000287374">
    <property type="component" value="Unassembled WGS sequence"/>
</dbReference>
<evidence type="ECO:0000313" key="3">
    <source>
        <dbReference type="Proteomes" id="UP000247152"/>
    </source>
</evidence>
<organism evidence="1 3">
    <name type="scientific">Legionella qingyii</name>
    <dbReference type="NCBI Taxonomy" id="2184757"/>
    <lineage>
        <taxon>Bacteria</taxon>
        <taxon>Pseudomonadati</taxon>
        <taxon>Pseudomonadota</taxon>
        <taxon>Gammaproteobacteria</taxon>
        <taxon>Legionellales</taxon>
        <taxon>Legionellaceae</taxon>
        <taxon>Legionella</taxon>
    </lineage>
</organism>
<dbReference type="RefSeq" id="WP_110141035.1">
    <property type="nucleotide sequence ID" value="NZ_QHJG01000001.1"/>
</dbReference>